<dbReference type="InterPro" id="IPR017871">
    <property type="entry name" value="ABC_transporter-like_CS"/>
</dbReference>
<dbReference type="RefSeq" id="WP_046317610.1">
    <property type="nucleotide sequence ID" value="NZ_JAMBJK010000002.1"/>
</dbReference>
<dbReference type="FunFam" id="3.40.50.300:FF:000020">
    <property type="entry name" value="Amino acid ABC transporter ATP-binding component"/>
    <property type="match status" value="1"/>
</dbReference>
<dbReference type="Gene3D" id="3.40.50.300">
    <property type="entry name" value="P-loop containing nucleotide triphosphate hydrolases"/>
    <property type="match status" value="1"/>
</dbReference>
<reference evidence="10 11" key="1">
    <citation type="submission" date="2015-01" db="EMBL/GenBank/DDBJ databases">
        <title>Comparative genomics of the lactic acid bacteria isolated from the honey bee gut.</title>
        <authorList>
            <person name="Ellegaard K.M."/>
            <person name="Tamarit D."/>
            <person name="Javelind E."/>
            <person name="Olofsson T."/>
            <person name="Andersson S.G."/>
            <person name="Vasquez A."/>
        </authorList>
    </citation>
    <scope>NUCLEOTIDE SEQUENCE [LARGE SCALE GENOMIC DNA]</scope>
    <source>
        <strain evidence="10 11">Bin4</strain>
    </source>
</reference>
<dbReference type="GO" id="GO:0016887">
    <property type="term" value="F:ATP hydrolysis activity"/>
    <property type="evidence" value="ECO:0007669"/>
    <property type="project" value="InterPro"/>
</dbReference>
<dbReference type="PROSITE" id="PS00211">
    <property type="entry name" value="ABC_TRANSPORTER_1"/>
    <property type="match status" value="1"/>
</dbReference>
<dbReference type="HOGENOM" id="CLU_000604_1_22_9"/>
<evidence type="ECO:0000256" key="8">
    <source>
        <dbReference type="ARBA" id="ARBA00023136"/>
    </source>
</evidence>
<dbReference type="InterPro" id="IPR030679">
    <property type="entry name" value="ABC_ATPase_HisP-typ"/>
</dbReference>
<gene>
    <name evidence="10" type="ORF">JG30_14710</name>
</gene>
<protein>
    <submittedName>
        <fullName evidence="10">ABC superfamily ATP binding cassette transporter, ABC protein</fullName>
    </submittedName>
</protein>
<dbReference type="InterPro" id="IPR003439">
    <property type="entry name" value="ABC_transporter-like_ATP-bd"/>
</dbReference>
<dbReference type="GO" id="GO:0015424">
    <property type="term" value="F:ABC-type amino acid transporter activity"/>
    <property type="evidence" value="ECO:0007669"/>
    <property type="project" value="InterPro"/>
</dbReference>
<dbReference type="STRING" id="1218492.JG30_14710"/>
<keyword evidence="7" id="KW-0029">Amino-acid transport</keyword>
<dbReference type="PATRIC" id="fig|1218492.5.peg.1525"/>
<evidence type="ECO:0000256" key="1">
    <source>
        <dbReference type="ARBA" id="ARBA00004202"/>
    </source>
</evidence>
<organism evidence="10 11">
    <name type="scientific">Bombilactobacillus mellifer</name>
    <dbReference type="NCBI Taxonomy" id="1218492"/>
    <lineage>
        <taxon>Bacteria</taxon>
        <taxon>Bacillati</taxon>
        <taxon>Bacillota</taxon>
        <taxon>Bacilli</taxon>
        <taxon>Lactobacillales</taxon>
        <taxon>Lactobacillaceae</taxon>
        <taxon>Bombilactobacillus</taxon>
    </lineage>
</organism>
<dbReference type="CDD" id="cd03262">
    <property type="entry name" value="ABC_HisP_GlnQ"/>
    <property type="match status" value="1"/>
</dbReference>
<keyword evidence="11" id="KW-1185">Reference proteome</keyword>
<dbReference type="Pfam" id="PF00005">
    <property type="entry name" value="ABC_tran"/>
    <property type="match status" value="1"/>
</dbReference>
<dbReference type="SUPFAM" id="SSF52540">
    <property type="entry name" value="P-loop containing nucleoside triphosphate hydrolases"/>
    <property type="match status" value="1"/>
</dbReference>
<comment type="caution">
    <text evidence="10">The sequence shown here is derived from an EMBL/GenBank/DDBJ whole genome shotgun (WGS) entry which is preliminary data.</text>
</comment>
<evidence type="ECO:0000256" key="3">
    <source>
        <dbReference type="ARBA" id="ARBA00022448"/>
    </source>
</evidence>
<dbReference type="AlphaFoldDB" id="A0A0F4LT81"/>
<keyword evidence="5" id="KW-0547">Nucleotide-binding</keyword>
<name>A0A0F4LT81_9LACO</name>
<dbReference type="PANTHER" id="PTHR43166:SF9">
    <property type="entry name" value="GLUTAMATE_ASPARTATE IMPORT ATP-BINDING PROTEIN GLTL"/>
    <property type="match status" value="1"/>
</dbReference>
<evidence type="ECO:0000256" key="6">
    <source>
        <dbReference type="ARBA" id="ARBA00022840"/>
    </source>
</evidence>
<dbReference type="Proteomes" id="UP000033558">
    <property type="component" value="Unassembled WGS sequence"/>
</dbReference>
<keyword evidence="6" id="KW-0067">ATP-binding</keyword>
<evidence type="ECO:0000256" key="5">
    <source>
        <dbReference type="ARBA" id="ARBA00022741"/>
    </source>
</evidence>
<evidence type="ECO:0000256" key="4">
    <source>
        <dbReference type="ARBA" id="ARBA00022475"/>
    </source>
</evidence>
<comment type="subcellular location">
    <subcellularLocation>
        <location evidence="1">Cell membrane</location>
        <topology evidence="1">Peripheral membrane protein</topology>
    </subcellularLocation>
</comment>
<keyword evidence="3" id="KW-0813">Transport</keyword>
<evidence type="ECO:0000259" key="9">
    <source>
        <dbReference type="PROSITE" id="PS50893"/>
    </source>
</evidence>
<dbReference type="PANTHER" id="PTHR43166">
    <property type="entry name" value="AMINO ACID IMPORT ATP-BINDING PROTEIN"/>
    <property type="match status" value="1"/>
</dbReference>
<sequence length="245" mass="27492">MSMIEFHDVQKYYGQFHALKDINLEIDEGETVVLIGPSGSGKSTLVRTVNGLESIQNGSLIVNNQDLSSPKTDVNRLRTDVGMVFQHFYLYANKTVLENVMLAPRIVSHIPEDENRQRALSLLKMVGLESKAANMPSQISGGQQQRVAIARSLAMRPKLLLFDEPTSALDPEMIDDVLQVIKKITSDSAMTSLIVTHEMGFAKEVANRVIFMDDGRVVEDDDKTEFFRQPKTERAQQFLSKIITH</sequence>
<dbReference type="InterPro" id="IPR003593">
    <property type="entry name" value="AAA+_ATPase"/>
</dbReference>
<dbReference type="GO" id="GO:0005524">
    <property type="term" value="F:ATP binding"/>
    <property type="evidence" value="ECO:0007669"/>
    <property type="project" value="UniProtKB-KW"/>
</dbReference>
<dbReference type="InterPro" id="IPR027417">
    <property type="entry name" value="P-loop_NTPase"/>
</dbReference>
<dbReference type="GO" id="GO:0005886">
    <property type="term" value="C:plasma membrane"/>
    <property type="evidence" value="ECO:0007669"/>
    <property type="project" value="UniProtKB-SubCell"/>
</dbReference>
<comment type="similarity">
    <text evidence="2">Belongs to the ABC transporter superfamily.</text>
</comment>
<dbReference type="EMBL" id="JXJQ01000010">
    <property type="protein sequence ID" value="KJY60781.1"/>
    <property type="molecule type" value="Genomic_DNA"/>
</dbReference>
<evidence type="ECO:0000256" key="7">
    <source>
        <dbReference type="ARBA" id="ARBA00022970"/>
    </source>
</evidence>
<accession>A0A0F4LT81</accession>
<dbReference type="PIRSF" id="PIRSF039085">
    <property type="entry name" value="ABC_ATPase_HisP"/>
    <property type="match status" value="1"/>
</dbReference>
<proteinExistence type="inferred from homology"/>
<evidence type="ECO:0000313" key="11">
    <source>
        <dbReference type="Proteomes" id="UP000033558"/>
    </source>
</evidence>
<keyword evidence="8" id="KW-0472">Membrane</keyword>
<evidence type="ECO:0000313" key="10">
    <source>
        <dbReference type="EMBL" id="KJY60781.1"/>
    </source>
</evidence>
<dbReference type="InterPro" id="IPR050086">
    <property type="entry name" value="MetN_ABC_transporter-like"/>
</dbReference>
<dbReference type="SMART" id="SM00382">
    <property type="entry name" value="AAA"/>
    <property type="match status" value="1"/>
</dbReference>
<dbReference type="OrthoDB" id="9804199at2"/>
<feature type="domain" description="ABC transporter" evidence="9">
    <location>
        <begin position="4"/>
        <end position="239"/>
    </location>
</feature>
<dbReference type="PROSITE" id="PS50893">
    <property type="entry name" value="ABC_TRANSPORTER_2"/>
    <property type="match status" value="1"/>
</dbReference>
<evidence type="ECO:0000256" key="2">
    <source>
        <dbReference type="ARBA" id="ARBA00005417"/>
    </source>
</evidence>
<keyword evidence="4" id="KW-1003">Cell membrane</keyword>